<sequence>MKKTLLISLFFFVVSWCGAQVLPRYGADTTAREPLPAKWRVVWQLETENGGMIHNNKQVREDLNDIYYNGINLKVGWQTERGGDLYHQRYHYPIYGIGFYASTFRKKEIGTPTALYGFVAIPIAPGRFRRWDFNYRISLGMASNFVPFDEVNNPNNILLGSHRTVFIDLGAQANYRLGKRFQLGTGLAFHHFSNGSIKLPNKGINLIPLTFALTYHPGRRQPDFSKNADAPKENDIAHHLHYSFGIKQFTPGGRRYFKSTVGFYGSRSFGYKWRLGLGGDLFYSDSGRYPAVAGDSKGKFNTLFSGGPAFYIDHVLTKQLYLNGNVGLYLNRHAFNGEVSPVFLRIGVRYKIFRKYYTGVSIKAHMGKADFVEWTLGRTWLRKAK</sequence>
<keyword evidence="1" id="KW-0732">Signal</keyword>
<evidence type="ECO:0000313" key="3">
    <source>
        <dbReference type="Proteomes" id="UP001501508"/>
    </source>
</evidence>
<evidence type="ECO:0000256" key="1">
    <source>
        <dbReference type="SAM" id="SignalP"/>
    </source>
</evidence>
<dbReference type="Proteomes" id="UP001501508">
    <property type="component" value="Unassembled WGS sequence"/>
</dbReference>
<dbReference type="InterPro" id="IPR018550">
    <property type="entry name" value="Lipid-A_deacylase-rel"/>
</dbReference>
<dbReference type="Pfam" id="PF09411">
    <property type="entry name" value="PagL"/>
    <property type="match status" value="1"/>
</dbReference>
<gene>
    <name evidence="2" type="ORF">GCM10023091_30980</name>
</gene>
<organism evidence="2 3">
    <name type="scientific">Ravibacter arvi</name>
    <dbReference type="NCBI Taxonomy" id="2051041"/>
    <lineage>
        <taxon>Bacteria</taxon>
        <taxon>Pseudomonadati</taxon>
        <taxon>Bacteroidota</taxon>
        <taxon>Cytophagia</taxon>
        <taxon>Cytophagales</taxon>
        <taxon>Spirosomataceae</taxon>
        <taxon>Ravibacter</taxon>
    </lineage>
</organism>
<comment type="caution">
    <text evidence="2">The sequence shown here is derived from an EMBL/GenBank/DDBJ whole genome shotgun (WGS) entry which is preliminary data.</text>
</comment>
<feature type="chain" id="PRO_5046222881" description="Lipid A 3-O-deacylase PagL" evidence="1">
    <location>
        <begin position="20"/>
        <end position="385"/>
    </location>
</feature>
<keyword evidence="3" id="KW-1185">Reference proteome</keyword>
<evidence type="ECO:0000313" key="2">
    <source>
        <dbReference type="EMBL" id="GAA4443107.1"/>
    </source>
</evidence>
<feature type="signal peptide" evidence="1">
    <location>
        <begin position="1"/>
        <end position="19"/>
    </location>
</feature>
<name>A0ABP8M4D1_9BACT</name>
<dbReference type="EMBL" id="BAABEY010000029">
    <property type="protein sequence ID" value="GAA4443107.1"/>
    <property type="molecule type" value="Genomic_DNA"/>
</dbReference>
<proteinExistence type="predicted"/>
<dbReference type="RefSeq" id="WP_345030829.1">
    <property type="nucleotide sequence ID" value="NZ_BAABEY010000029.1"/>
</dbReference>
<reference evidence="3" key="1">
    <citation type="journal article" date="2019" name="Int. J. Syst. Evol. Microbiol.">
        <title>The Global Catalogue of Microorganisms (GCM) 10K type strain sequencing project: providing services to taxonomists for standard genome sequencing and annotation.</title>
        <authorList>
            <consortium name="The Broad Institute Genomics Platform"/>
            <consortium name="The Broad Institute Genome Sequencing Center for Infectious Disease"/>
            <person name="Wu L."/>
            <person name="Ma J."/>
        </authorList>
    </citation>
    <scope>NUCLEOTIDE SEQUENCE [LARGE SCALE GENOMIC DNA]</scope>
    <source>
        <strain evidence="3">JCM 31920</strain>
    </source>
</reference>
<dbReference type="Gene3D" id="2.40.160.20">
    <property type="match status" value="1"/>
</dbReference>
<evidence type="ECO:0008006" key="4">
    <source>
        <dbReference type="Google" id="ProtNLM"/>
    </source>
</evidence>
<accession>A0ABP8M4D1</accession>
<protein>
    <recommendedName>
        <fullName evidence="4">Lipid A 3-O-deacylase PagL</fullName>
    </recommendedName>
</protein>